<accession>A0A1D2NDR2</accession>
<evidence type="ECO:0000313" key="2">
    <source>
        <dbReference type="Proteomes" id="UP000094527"/>
    </source>
</evidence>
<gene>
    <name evidence="1" type="ORF">Ocin01_03438</name>
</gene>
<dbReference type="AlphaFoldDB" id="A0A1D2NDR2"/>
<name>A0A1D2NDR2_ORCCI</name>
<sequence length="124" mass="13563">MTDSDNYPKGSGDHAPRFEIFNNKEVVTTFKLLKSISPPVYPIRGAPGAPSYYPTAVAMYSTDKVMNGKPLGSTISAPGSCFPGRYSPTYRGPDPMRRCVNPTTIKRGNYDLSFGDDNVFLKTS</sequence>
<keyword evidence="2" id="KW-1185">Reference proteome</keyword>
<comment type="caution">
    <text evidence="1">The sequence shown here is derived from an EMBL/GenBank/DDBJ whole genome shotgun (WGS) entry which is preliminary data.</text>
</comment>
<dbReference type="OrthoDB" id="6358449at2759"/>
<reference evidence="1 2" key="1">
    <citation type="journal article" date="2016" name="Genome Biol. Evol.">
        <title>Gene Family Evolution Reflects Adaptation to Soil Environmental Stressors in the Genome of the Collembolan Orchesella cincta.</title>
        <authorList>
            <person name="Faddeeva-Vakhrusheva A."/>
            <person name="Derks M.F."/>
            <person name="Anvar S.Y."/>
            <person name="Agamennone V."/>
            <person name="Suring W."/>
            <person name="Smit S."/>
            <person name="van Straalen N.M."/>
            <person name="Roelofs D."/>
        </authorList>
    </citation>
    <scope>NUCLEOTIDE SEQUENCE [LARGE SCALE GENOMIC DNA]</scope>
    <source>
        <tissue evidence="1">Mixed pool</tissue>
    </source>
</reference>
<dbReference type="EMBL" id="LJIJ01000081">
    <property type="protein sequence ID" value="ODN03235.1"/>
    <property type="molecule type" value="Genomic_DNA"/>
</dbReference>
<organism evidence="1 2">
    <name type="scientific">Orchesella cincta</name>
    <name type="common">Springtail</name>
    <name type="synonym">Podura cincta</name>
    <dbReference type="NCBI Taxonomy" id="48709"/>
    <lineage>
        <taxon>Eukaryota</taxon>
        <taxon>Metazoa</taxon>
        <taxon>Ecdysozoa</taxon>
        <taxon>Arthropoda</taxon>
        <taxon>Hexapoda</taxon>
        <taxon>Collembola</taxon>
        <taxon>Entomobryomorpha</taxon>
        <taxon>Entomobryoidea</taxon>
        <taxon>Orchesellidae</taxon>
        <taxon>Orchesellinae</taxon>
        <taxon>Orchesella</taxon>
    </lineage>
</organism>
<evidence type="ECO:0000313" key="1">
    <source>
        <dbReference type="EMBL" id="ODN03235.1"/>
    </source>
</evidence>
<proteinExistence type="predicted"/>
<dbReference type="Proteomes" id="UP000094527">
    <property type="component" value="Unassembled WGS sequence"/>
</dbReference>
<protein>
    <submittedName>
        <fullName evidence="1">Inhibitory POU protein</fullName>
    </submittedName>
</protein>